<dbReference type="EMBL" id="JADEVV010000029">
    <property type="protein sequence ID" value="MBE9254384.1"/>
    <property type="molecule type" value="Genomic_DNA"/>
</dbReference>
<sequence length="173" mass="19421">MSIQEIFAKAVQDGYLTPAMEAEVGRLCESGVDLDQGEYEALDRLMAALLAGDVVAMPHKQFINVMEEMVLTEVVSQVSKYQKTTEKQPDIADIAAYALNRLPPLYATSEEGAEYQRQRASEELEFLIQQQVKEGLGRYFDRPQIADRKPLEPLVKQDLISQMALLLEALAQD</sequence>
<evidence type="ECO:0000313" key="1">
    <source>
        <dbReference type="EMBL" id="MBE9254384.1"/>
    </source>
</evidence>
<reference evidence="1 2" key="1">
    <citation type="submission" date="2020-10" db="EMBL/GenBank/DDBJ databases">
        <authorList>
            <person name="Castelo-Branco R."/>
            <person name="Eusebio N."/>
            <person name="Adriana R."/>
            <person name="Vieira A."/>
            <person name="Brugerolle De Fraissinette N."/>
            <person name="Rezende De Castro R."/>
            <person name="Schneider M.P."/>
            <person name="Vasconcelos V."/>
            <person name="Leao P.N."/>
        </authorList>
    </citation>
    <scope>NUCLEOTIDE SEQUENCE [LARGE SCALE GENOMIC DNA]</scope>
    <source>
        <strain evidence="1 2">LEGE 00031</strain>
    </source>
</reference>
<dbReference type="Pfam" id="PF10719">
    <property type="entry name" value="ComFB"/>
    <property type="match status" value="1"/>
</dbReference>
<comment type="caution">
    <text evidence="1">The sequence shown here is derived from an EMBL/GenBank/DDBJ whole genome shotgun (WGS) entry which is preliminary data.</text>
</comment>
<proteinExistence type="predicted"/>
<dbReference type="Proteomes" id="UP000658720">
    <property type="component" value="Unassembled WGS sequence"/>
</dbReference>
<organism evidence="1 2">
    <name type="scientific">Synechocystis salina LEGE 00031</name>
    <dbReference type="NCBI Taxonomy" id="1828736"/>
    <lineage>
        <taxon>Bacteria</taxon>
        <taxon>Bacillati</taxon>
        <taxon>Cyanobacteriota</taxon>
        <taxon>Cyanophyceae</taxon>
        <taxon>Synechococcales</taxon>
        <taxon>Merismopediaceae</taxon>
        <taxon>Synechocystis</taxon>
    </lineage>
</organism>
<gene>
    <name evidence="1" type="ORF">IQ217_11130</name>
</gene>
<evidence type="ECO:0000313" key="2">
    <source>
        <dbReference type="Proteomes" id="UP000658720"/>
    </source>
</evidence>
<protein>
    <submittedName>
        <fullName evidence="1">Late competence development ComFB family protein</fullName>
    </submittedName>
</protein>
<dbReference type="InterPro" id="IPR019657">
    <property type="entry name" value="ComFB"/>
</dbReference>
<keyword evidence="2" id="KW-1185">Reference proteome</keyword>
<accession>A0ABR9VSP9</accession>
<dbReference type="RefSeq" id="WP_190598757.1">
    <property type="nucleotide sequence ID" value="NZ_JADEVV010000029.1"/>
</dbReference>
<name>A0ABR9VSP9_9SYNC</name>